<evidence type="ECO:0000259" key="1">
    <source>
        <dbReference type="Pfam" id="PF01522"/>
    </source>
</evidence>
<dbReference type="InterPro" id="IPR011330">
    <property type="entry name" value="Glyco_hydro/deAcase_b/a-brl"/>
</dbReference>
<proteinExistence type="predicted"/>
<accession>A0ABY5H1F0</accession>
<keyword evidence="3" id="KW-1185">Reference proteome</keyword>
<evidence type="ECO:0000313" key="2">
    <source>
        <dbReference type="EMBL" id="UTW06087.1"/>
    </source>
</evidence>
<sequence length="286" mass="32016">MPLDRPALCAPASGSIMVHVVVNVEHWCFDQAMPRTLLTPPHGRQSVPDIPNFSWVEYGMRCGLPRMIEALQSRGIRASTSFNASVIDAYPRAAEALLNAGWEFIGHGIHQRGVQDEQNEAGIIQGALDKIEAFTGTRPRGWLSPGLRETEETPELLKQAGIDHVFDWVLDDLPAWMSTRQGPLLSVPYNLELNDSVIYAVEKHSSPEFFERLATTLALFEHESLTQPRVLALGLHPHLMGVPHRFAYFERMLDLLQRSPQVCFMTGTQIADWYTAQVPAEPLQGK</sequence>
<dbReference type="EMBL" id="CP073346">
    <property type="protein sequence ID" value="UTW06087.1"/>
    <property type="molecule type" value="Genomic_DNA"/>
</dbReference>
<organism evidence="2 3">
    <name type="scientific">Pseudomonas benzenivorans</name>
    <dbReference type="NCBI Taxonomy" id="556533"/>
    <lineage>
        <taxon>Bacteria</taxon>
        <taxon>Pseudomonadati</taxon>
        <taxon>Pseudomonadota</taxon>
        <taxon>Gammaproteobacteria</taxon>
        <taxon>Pseudomonadales</taxon>
        <taxon>Pseudomonadaceae</taxon>
        <taxon>Pseudomonas</taxon>
    </lineage>
</organism>
<dbReference type="Pfam" id="PF01522">
    <property type="entry name" value="Polysacc_deac_1"/>
    <property type="match status" value="1"/>
</dbReference>
<feature type="domain" description="NodB homology" evidence="1">
    <location>
        <begin position="58"/>
        <end position="163"/>
    </location>
</feature>
<evidence type="ECO:0000313" key="3">
    <source>
        <dbReference type="Proteomes" id="UP001059672"/>
    </source>
</evidence>
<dbReference type="InterPro" id="IPR002509">
    <property type="entry name" value="NODB_dom"/>
</dbReference>
<dbReference type="PANTHER" id="PTHR43123:SF4">
    <property type="entry name" value="POLYSACCHARIDE DEACETYLASE"/>
    <property type="match status" value="1"/>
</dbReference>
<dbReference type="RefSeq" id="WP_255836665.1">
    <property type="nucleotide sequence ID" value="NZ_CP073346.1"/>
</dbReference>
<gene>
    <name evidence="2" type="ORF">KDW96_12900</name>
</gene>
<protein>
    <submittedName>
        <fullName evidence="2">Polysaccharide deacetylase family protein</fullName>
    </submittedName>
</protein>
<dbReference type="Gene3D" id="3.20.20.370">
    <property type="entry name" value="Glycoside hydrolase/deacetylase"/>
    <property type="match status" value="1"/>
</dbReference>
<dbReference type="Proteomes" id="UP001059672">
    <property type="component" value="Chromosome"/>
</dbReference>
<dbReference type="SUPFAM" id="SSF88713">
    <property type="entry name" value="Glycoside hydrolase/deacetylase"/>
    <property type="match status" value="1"/>
</dbReference>
<reference evidence="2" key="1">
    <citation type="submission" date="2021-04" db="EMBL/GenBank/DDBJ databases">
        <title>Oceanospirillales bacteria with DddD are important DMSP degraders in coastal seawater.</title>
        <authorList>
            <person name="Liu J."/>
        </authorList>
    </citation>
    <scope>NUCLEOTIDE SEQUENCE</scope>
    <source>
        <strain evidence="2">D13-4</strain>
    </source>
</reference>
<dbReference type="CDD" id="cd10979">
    <property type="entry name" value="CE4_PuuE_like"/>
    <property type="match status" value="1"/>
</dbReference>
<name>A0ABY5H1F0_9PSED</name>
<dbReference type="PANTHER" id="PTHR43123">
    <property type="entry name" value="POLYSACCHARIDE DEACETYLASE-RELATED"/>
    <property type="match status" value="1"/>
</dbReference>